<protein>
    <submittedName>
        <fullName evidence="1">Uncharacterized protein</fullName>
    </submittedName>
</protein>
<gene>
    <name evidence="1" type="ORF">Mpt1_c03780</name>
</gene>
<dbReference type="GeneID" id="24818048"/>
<proteinExistence type="predicted"/>
<evidence type="ECO:0000313" key="1">
    <source>
        <dbReference type="EMBL" id="AIZ56272.1"/>
    </source>
</evidence>
<dbReference type="OrthoDB" id="88750at2157"/>
<name>A0A0A7LD84_9ARCH</name>
<sequence length="416" mass="46325">MDLRGGGGGIHSNNYANGDTVKTVFSDHEVTVFADTEFTQDVSDGLSQFTSKVQAKNSIDDSDIGEIVIFDGKWIYENNNALTNQLINDLIKQGIPTLFIDSDSYLFKCSDINIQSLEFSENTVAYGVFENESGIDITYSIEGEGRINAASMLYAWASEMISGKDPQFVAETLSWMNTKNTPTTDEVSLYSNAPLGASVSAQWVKILDNTVSIRCDDYGYFSERTVAFKLNNYTLDTANDYYSFHYYQYAQPTGDGRTADIYLQWQYAANGPKLVEFSPNTTSGTNSSSAGVSLGMGIINASASYSTSWSYSISDVVLHNSSKIATNEVNFWHDVSENRAVGSSTYYVEPCITVKVPKGTPYQHVDVHKVQFCKRYIIPIMPSFFNIQALKYALLGPDYYYDSYKTYTLTYSVNIK</sequence>
<reference evidence="1 2" key="1">
    <citation type="journal article" date="2014" name="Appl. Environ. Microbiol.">
        <title>Comparative Genome Analysis of 'Candidatus Methanoplasma termitum' Indicates a New Mode of Energy Metabolism in the Seventh Order of Methanogens.</title>
        <authorList>
            <person name="Lang K."/>
            <person name="Schuldes J."/>
            <person name="Klingl A."/>
            <person name="Poehlein A."/>
            <person name="Daniel R."/>
            <person name="Brune A."/>
        </authorList>
    </citation>
    <scope>NUCLEOTIDE SEQUENCE [LARGE SCALE GENOMIC DNA]</scope>
    <source>
        <strain evidence="2">Mpt1</strain>
    </source>
</reference>
<organism evidence="1 2">
    <name type="scientific">Candidatus Methanoplasma termitum</name>
    <dbReference type="NCBI Taxonomy" id="1577791"/>
    <lineage>
        <taxon>Archaea</taxon>
        <taxon>Methanobacteriati</taxon>
        <taxon>Thermoplasmatota</taxon>
        <taxon>Thermoplasmata</taxon>
        <taxon>Methanomassiliicoccales</taxon>
        <taxon>Methanomassiliicoccaceae</taxon>
        <taxon>Candidatus Methanoplasma</taxon>
    </lineage>
</organism>
<dbReference type="KEGG" id="mear:Mpt1_c03780"/>
<evidence type="ECO:0000313" key="2">
    <source>
        <dbReference type="Proteomes" id="UP000030787"/>
    </source>
</evidence>
<dbReference type="HOGENOM" id="CLU_641926_0_0_2"/>
<accession>A0A0A7LD84</accession>
<dbReference type="AlphaFoldDB" id="A0A0A7LD84"/>
<dbReference type="EMBL" id="CP010070">
    <property type="protein sequence ID" value="AIZ56272.1"/>
    <property type="molecule type" value="Genomic_DNA"/>
</dbReference>
<dbReference type="RefSeq" id="WP_048111602.1">
    <property type="nucleotide sequence ID" value="NZ_CP010070.1"/>
</dbReference>
<keyword evidence="2" id="KW-1185">Reference proteome</keyword>
<dbReference type="Proteomes" id="UP000030787">
    <property type="component" value="Chromosome"/>
</dbReference>